<evidence type="ECO:0008006" key="3">
    <source>
        <dbReference type="Google" id="ProtNLM"/>
    </source>
</evidence>
<sequence>MKIIFLLVFFVQFLAHSQYSQDYRNLIENIKPATDSIKVEHKYNNGKIRNTGWQTYYIENNQEYSFMTGKHYLYFKGGQWNETDYDAFGNIMLHRGFDSKGNLLYESKTKYISTTALSTYEFLESGKHLIYIRDTKRYLFSNKLCKYYLKKEGEITNGRKSGTWRIYYPDGRLKKEKEY</sequence>
<name>A0ABY8KTZ0_9FLAO</name>
<gene>
    <name evidence="1" type="ORF">QCQ61_15035</name>
</gene>
<dbReference type="RefSeq" id="WP_279448501.1">
    <property type="nucleotide sequence ID" value="NZ_CP122379.1"/>
</dbReference>
<protein>
    <recommendedName>
        <fullName evidence="3">MORN repeat variant</fullName>
    </recommendedName>
</protein>
<dbReference type="Proteomes" id="UP001238523">
    <property type="component" value="Chromosome"/>
</dbReference>
<evidence type="ECO:0000313" key="2">
    <source>
        <dbReference type="Proteomes" id="UP001238523"/>
    </source>
</evidence>
<organism evidence="1 2">
    <name type="scientific">Aequorivita marisscotiae</name>
    <dbReference type="NCBI Taxonomy" id="3040348"/>
    <lineage>
        <taxon>Bacteria</taxon>
        <taxon>Pseudomonadati</taxon>
        <taxon>Bacteroidota</taxon>
        <taxon>Flavobacteriia</taxon>
        <taxon>Flavobacteriales</taxon>
        <taxon>Flavobacteriaceae</taxon>
        <taxon>Aequorivita</taxon>
    </lineage>
</organism>
<dbReference type="EMBL" id="CP122379">
    <property type="protein sequence ID" value="WGF92507.1"/>
    <property type="molecule type" value="Genomic_DNA"/>
</dbReference>
<keyword evidence="2" id="KW-1185">Reference proteome</keyword>
<evidence type="ECO:0000313" key="1">
    <source>
        <dbReference type="EMBL" id="WGF92507.1"/>
    </source>
</evidence>
<proteinExistence type="predicted"/>
<reference evidence="1 2" key="1">
    <citation type="submission" date="2023-04" db="EMBL/GenBank/DDBJ databases">
        <title>Taxonomic identification of the Arctic strain Aequorivita sp. nov. and transcriptomic analysis in response to temperature stress.</title>
        <authorList>
            <person name="Liu W."/>
            <person name="Cong B."/>
            <person name="Lin J."/>
        </authorList>
    </citation>
    <scope>NUCLEOTIDE SEQUENCE [LARGE SCALE GENOMIC DNA]</scope>
    <source>
        <strain evidence="1 2">Ant34-E75</strain>
    </source>
</reference>
<accession>A0ABY8KTZ0</accession>